<gene>
    <name evidence="1" type="ORF">FHS55_000023</name>
</gene>
<dbReference type="AlphaFoldDB" id="A0A839Z820"/>
<dbReference type="GO" id="GO:0015716">
    <property type="term" value="P:organic phosphonate transport"/>
    <property type="evidence" value="ECO:0007669"/>
    <property type="project" value="InterPro"/>
</dbReference>
<dbReference type="EC" id="2.7.8.37" evidence="1"/>
<name>A0A839Z820_9HYPH</name>
<reference evidence="1 2" key="1">
    <citation type="submission" date="2020-08" db="EMBL/GenBank/DDBJ databases">
        <title>Genomic Encyclopedia of Type Strains, Phase IV (KMG-IV): sequencing the most valuable type-strain genomes for metagenomic binning, comparative biology and taxonomic classification.</title>
        <authorList>
            <person name="Goeker M."/>
        </authorList>
    </citation>
    <scope>NUCLEOTIDE SEQUENCE [LARGE SCALE GENOMIC DNA]</scope>
    <source>
        <strain evidence="1 2">DSM 5895</strain>
    </source>
</reference>
<dbReference type="InterPro" id="IPR009609">
    <property type="entry name" value="Phosphonate_metab_PhnG"/>
</dbReference>
<dbReference type="Proteomes" id="UP000533469">
    <property type="component" value="Unassembled WGS sequence"/>
</dbReference>
<dbReference type="EMBL" id="JACICD010000001">
    <property type="protein sequence ID" value="MBB3769437.1"/>
    <property type="molecule type" value="Genomic_DNA"/>
</dbReference>
<keyword evidence="2" id="KW-1185">Reference proteome</keyword>
<sequence length="167" mass="18315">MSDTTPPPRAIEPRESAFNPDRLDRRSWISTLALAPLTDLDALWDGLADKPSFLWLKAPQRGAAMVRARAGGTGQKFNLGEMTITRCVVQLSTGEAGVAYVAGRSCRHAALAAVFDALLQREDEMDGPIRRGVERLAREIAKRRRRVANEVAASKVDFAMLVQEAGR</sequence>
<protein>
    <submittedName>
        <fullName evidence="1">Alpha-D-ribose 1-methylphosphonate 5-triphosphate synthase subunit PhnG</fullName>
        <ecNumber evidence="1">2.7.8.37</ecNumber>
    </submittedName>
</protein>
<accession>A0A839Z820</accession>
<keyword evidence="1" id="KW-0808">Transferase</keyword>
<evidence type="ECO:0000313" key="2">
    <source>
        <dbReference type="Proteomes" id="UP000533469"/>
    </source>
</evidence>
<dbReference type="Pfam" id="PF06754">
    <property type="entry name" value="PhnG"/>
    <property type="match status" value="1"/>
</dbReference>
<dbReference type="GO" id="GO:0061693">
    <property type="term" value="F:alpha-D-ribose 1-methylphosphonate 5-triphosphate synthase activity"/>
    <property type="evidence" value="ECO:0007669"/>
    <property type="project" value="UniProtKB-EC"/>
</dbReference>
<dbReference type="RefSeq" id="WP_210286799.1">
    <property type="nucleotide sequence ID" value="NZ_JACICD010000001.1"/>
</dbReference>
<proteinExistence type="predicted"/>
<evidence type="ECO:0000313" key="1">
    <source>
        <dbReference type="EMBL" id="MBB3769437.1"/>
    </source>
</evidence>
<comment type="caution">
    <text evidence="1">The sequence shown here is derived from an EMBL/GenBank/DDBJ whole genome shotgun (WGS) entry which is preliminary data.</text>
</comment>
<dbReference type="NCBIfam" id="TIGR03293">
    <property type="entry name" value="PhnG_redo"/>
    <property type="match status" value="1"/>
</dbReference>
<dbReference type="GO" id="GO:0019634">
    <property type="term" value="P:organic phosphonate metabolic process"/>
    <property type="evidence" value="ECO:0007669"/>
    <property type="project" value="InterPro"/>
</dbReference>
<organism evidence="1 2">
    <name type="scientific">Ancylobacter tetraedralis</name>
    <dbReference type="NCBI Taxonomy" id="217068"/>
    <lineage>
        <taxon>Bacteria</taxon>
        <taxon>Pseudomonadati</taxon>
        <taxon>Pseudomonadota</taxon>
        <taxon>Alphaproteobacteria</taxon>
        <taxon>Hyphomicrobiales</taxon>
        <taxon>Xanthobacteraceae</taxon>
        <taxon>Ancylobacter</taxon>
    </lineage>
</organism>